<dbReference type="Pfam" id="PF14303">
    <property type="entry name" value="NAM-associated"/>
    <property type="match status" value="1"/>
</dbReference>
<evidence type="ECO:0000259" key="2">
    <source>
        <dbReference type="Pfam" id="PF14303"/>
    </source>
</evidence>
<proteinExistence type="predicted"/>
<name>A0A2K2DEW7_BRADI</name>
<dbReference type="AlphaFoldDB" id="A0A2K2DEW7"/>
<evidence type="ECO:0000313" key="3">
    <source>
        <dbReference type="EMBL" id="PNT72789.1"/>
    </source>
</evidence>
<protein>
    <recommendedName>
        <fullName evidence="2">No apical meristem-associated C-terminal domain-containing protein</fullName>
    </recommendedName>
</protein>
<sequence length="166" mass="18986">MAYAKCEAWLEIGQDPICGAEQKGQAYWKPIYDFFHEQPECNKFAGTHDHVKARRLSGVGVQDVSYQALDYFKVLHKKPFSLINCWQILKEAPKWPELYISTKKSPSNGKKRDDITIDLEASGHTEAATRAVRPRGRTNSKGEAKREASNLTFEETLKKIWLEKEA</sequence>
<evidence type="ECO:0000256" key="1">
    <source>
        <dbReference type="SAM" id="MobiDB-lite"/>
    </source>
</evidence>
<dbReference type="OrthoDB" id="674687at2759"/>
<reference evidence="4" key="3">
    <citation type="submission" date="2018-08" db="UniProtKB">
        <authorList>
            <consortium name="EnsemblPlants"/>
        </authorList>
    </citation>
    <scope>IDENTIFICATION</scope>
    <source>
        <strain evidence="4">cv. Bd21</strain>
    </source>
</reference>
<evidence type="ECO:0000313" key="5">
    <source>
        <dbReference type="Proteomes" id="UP000008810"/>
    </source>
</evidence>
<keyword evidence="5" id="KW-1185">Reference proteome</keyword>
<accession>A0A2K2DEW7</accession>
<gene>
    <name evidence="3" type="ORF">BRADI_2g49085v3</name>
</gene>
<dbReference type="EnsemblPlants" id="PNT72789">
    <property type="protein sequence ID" value="PNT72789"/>
    <property type="gene ID" value="BRADI_2g49085v3"/>
</dbReference>
<dbReference type="PANTHER" id="PTHR45125">
    <property type="entry name" value="F21J9.4-RELATED"/>
    <property type="match status" value="1"/>
</dbReference>
<dbReference type="Proteomes" id="UP000008810">
    <property type="component" value="Chromosome 2"/>
</dbReference>
<evidence type="ECO:0000313" key="4">
    <source>
        <dbReference type="EnsemblPlants" id="PNT72789"/>
    </source>
</evidence>
<dbReference type="PANTHER" id="PTHR45125:SF48">
    <property type="entry name" value="MYB-LIKE DOMAIN-CONTAINING PROTEIN"/>
    <property type="match status" value="1"/>
</dbReference>
<dbReference type="InParanoid" id="A0A2K2DEW7"/>
<organism evidence="3">
    <name type="scientific">Brachypodium distachyon</name>
    <name type="common">Purple false brome</name>
    <name type="synonym">Trachynia distachya</name>
    <dbReference type="NCBI Taxonomy" id="15368"/>
    <lineage>
        <taxon>Eukaryota</taxon>
        <taxon>Viridiplantae</taxon>
        <taxon>Streptophyta</taxon>
        <taxon>Embryophyta</taxon>
        <taxon>Tracheophyta</taxon>
        <taxon>Spermatophyta</taxon>
        <taxon>Magnoliopsida</taxon>
        <taxon>Liliopsida</taxon>
        <taxon>Poales</taxon>
        <taxon>Poaceae</taxon>
        <taxon>BOP clade</taxon>
        <taxon>Pooideae</taxon>
        <taxon>Stipodae</taxon>
        <taxon>Brachypodieae</taxon>
        <taxon>Brachypodium</taxon>
    </lineage>
</organism>
<reference evidence="3 4" key="1">
    <citation type="journal article" date="2010" name="Nature">
        <title>Genome sequencing and analysis of the model grass Brachypodium distachyon.</title>
        <authorList>
            <consortium name="International Brachypodium Initiative"/>
        </authorList>
    </citation>
    <scope>NUCLEOTIDE SEQUENCE [LARGE SCALE GENOMIC DNA]</scope>
    <source>
        <strain evidence="3 4">Bd21</strain>
    </source>
</reference>
<dbReference type="EMBL" id="CM000881">
    <property type="protein sequence ID" value="PNT72789.1"/>
    <property type="molecule type" value="Genomic_DNA"/>
</dbReference>
<feature type="region of interest" description="Disordered" evidence="1">
    <location>
        <begin position="120"/>
        <end position="149"/>
    </location>
</feature>
<reference evidence="3" key="2">
    <citation type="submission" date="2017-06" db="EMBL/GenBank/DDBJ databases">
        <title>WGS assembly of Brachypodium distachyon.</title>
        <authorList>
            <consortium name="The International Brachypodium Initiative"/>
            <person name="Lucas S."/>
            <person name="Harmon-Smith M."/>
            <person name="Lail K."/>
            <person name="Tice H."/>
            <person name="Grimwood J."/>
            <person name="Bruce D."/>
            <person name="Barry K."/>
            <person name="Shu S."/>
            <person name="Lindquist E."/>
            <person name="Wang M."/>
            <person name="Pitluck S."/>
            <person name="Vogel J.P."/>
            <person name="Garvin D.F."/>
            <person name="Mockler T.C."/>
            <person name="Schmutz J."/>
            <person name="Rokhsar D."/>
            <person name="Bevan M.W."/>
        </authorList>
    </citation>
    <scope>NUCLEOTIDE SEQUENCE</scope>
    <source>
        <strain evidence="3">Bd21</strain>
    </source>
</reference>
<dbReference type="InterPro" id="IPR029466">
    <property type="entry name" value="NAM-associated_C"/>
</dbReference>
<dbReference type="Gramene" id="PNT72789">
    <property type="protein sequence ID" value="PNT72789"/>
    <property type="gene ID" value="BRADI_2g49085v3"/>
</dbReference>
<feature type="domain" description="No apical meristem-associated C-terminal" evidence="2">
    <location>
        <begin position="78"/>
        <end position="164"/>
    </location>
</feature>